<dbReference type="NCBIfam" id="TIGR01379">
    <property type="entry name" value="thiL"/>
    <property type="match status" value="1"/>
</dbReference>
<feature type="binding site" evidence="1">
    <location>
        <position position="210"/>
    </location>
    <ligand>
        <name>Mg(2+)</name>
        <dbReference type="ChEBI" id="CHEBI:18420"/>
        <label>5</label>
    </ligand>
</feature>
<dbReference type="AlphaFoldDB" id="A0A9D1MZI7"/>
<keyword evidence="1 3" id="KW-0808">Transferase</keyword>
<feature type="binding site" evidence="1">
    <location>
        <position position="207"/>
    </location>
    <ligand>
        <name>Mg(2+)</name>
        <dbReference type="ChEBI" id="CHEBI:18420"/>
        <label>3</label>
    </ligand>
</feature>
<sequence length="305" mass="33867">MRELEFLKVIQNTLADSSLIGDDCAYLEEFDICVTQDTLVEGVHFLTHTTTPFKLGQKAVNVNLSDLAAAGARPLYITVSLSLPRASDENFVQSFYQGVQDSCQKYGVKVAGGDLTGADNYFISICAIGKKYNNVKVSRSFAQKGDIILTTGTHGDSAAGLALLQNGIDKPINLINKHLVPLPAIEQSEYIMQTLKDAGIEKLAMMDTSDGLQDAIFKLSKASNLEFDIETIPAGKDLKTTFPKDWKDYALWGGEDFELIFTIPPFLYKYFNNPQFIKIGTVSDRPFSNALEKEFEQKSFKHFEE</sequence>
<name>A0A9D1MZI7_9CLOT</name>
<feature type="binding site" evidence="1">
    <location>
        <position position="23"/>
    </location>
    <ligand>
        <name>Mg(2+)</name>
        <dbReference type="ChEBI" id="CHEBI:18420"/>
        <label>4</label>
    </ligand>
</feature>
<protein>
    <recommendedName>
        <fullName evidence="1">Thiamine-monophosphate kinase</fullName>
        <shortName evidence="1">TMP kinase</shortName>
        <shortName evidence="1">Thiamine-phosphate kinase</shortName>
        <ecNumber evidence="1">2.7.4.16</ecNumber>
    </recommendedName>
</protein>
<dbReference type="HAMAP" id="MF_02128">
    <property type="entry name" value="TMP_kinase"/>
    <property type="match status" value="1"/>
</dbReference>
<comment type="function">
    <text evidence="1">Catalyzes the ATP-dependent phosphorylation of thiamine-monophosphate (TMP) to form thiamine-pyrophosphate (TPP), the active form of vitamin B1.</text>
</comment>
<dbReference type="GO" id="GO:0000287">
    <property type="term" value="F:magnesium ion binding"/>
    <property type="evidence" value="ECO:0007669"/>
    <property type="project" value="UniProtKB-UniRule"/>
</dbReference>
<feature type="domain" description="PurM-like N-terminal" evidence="2">
    <location>
        <begin position="21"/>
        <end position="129"/>
    </location>
</feature>
<reference evidence="3" key="2">
    <citation type="journal article" date="2021" name="PeerJ">
        <title>Extensive microbial diversity within the chicken gut microbiome revealed by metagenomics and culture.</title>
        <authorList>
            <person name="Gilroy R."/>
            <person name="Ravi A."/>
            <person name="Getino M."/>
            <person name="Pursley I."/>
            <person name="Horton D.L."/>
            <person name="Alikhan N.F."/>
            <person name="Baker D."/>
            <person name="Gharbi K."/>
            <person name="Hall N."/>
            <person name="Watson M."/>
            <person name="Adriaenssens E.M."/>
            <person name="Foster-Nyarko E."/>
            <person name="Jarju S."/>
            <person name="Secka A."/>
            <person name="Antonio M."/>
            <person name="Oren A."/>
            <person name="Chaudhuri R.R."/>
            <person name="La Ragione R."/>
            <person name="Hildebrand F."/>
            <person name="Pallen M.J."/>
        </authorList>
    </citation>
    <scope>NUCLEOTIDE SEQUENCE</scope>
    <source>
        <strain evidence="3">CHK154-7741</strain>
    </source>
</reference>
<comment type="pathway">
    <text evidence="1">Cofactor biosynthesis; thiamine diphosphate biosynthesis; thiamine diphosphate from thiamine phosphate: step 1/1.</text>
</comment>
<dbReference type="SUPFAM" id="SSF56042">
    <property type="entry name" value="PurM C-terminal domain-like"/>
    <property type="match status" value="1"/>
</dbReference>
<proteinExistence type="inferred from homology"/>
<feature type="binding site" evidence="1">
    <location>
        <position position="35"/>
    </location>
    <ligand>
        <name>Mg(2+)</name>
        <dbReference type="ChEBI" id="CHEBI:18420"/>
        <label>4</label>
    </ligand>
</feature>
<dbReference type="GO" id="GO:0009229">
    <property type="term" value="P:thiamine diphosphate biosynthetic process"/>
    <property type="evidence" value="ECO:0007669"/>
    <property type="project" value="UniProtKB-UniRule"/>
</dbReference>
<feature type="binding site" evidence="1">
    <location>
        <position position="37"/>
    </location>
    <ligand>
        <name>Mg(2+)</name>
        <dbReference type="ChEBI" id="CHEBI:18420"/>
        <label>2</label>
    </ligand>
</feature>
<feature type="binding site" evidence="1">
    <location>
        <position position="96"/>
    </location>
    <ligand>
        <name>ATP</name>
        <dbReference type="ChEBI" id="CHEBI:30616"/>
    </ligand>
</feature>
<feature type="binding site" evidence="1">
    <location>
        <position position="23"/>
    </location>
    <ligand>
        <name>Mg(2+)</name>
        <dbReference type="ChEBI" id="CHEBI:18420"/>
        <label>3</label>
    </ligand>
</feature>
<dbReference type="CDD" id="cd02194">
    <property type="entry name" value="ThiL"/>
    <property type="match status" value="1"/>
</dbReference>
<evidence type="ECO:0000313" key="4">
    <source>
        <dbReference type="Proteomes" id="UP000886748"/>
    </source>
</evidence>
<comment type="catalytic activity">
    <reaction evidence="1">
        <text>thiamine phosphate + ATP = thiamine diphosphate + ADP</text>
        <dbReference type="Rhea" id="RHEA:15913"/>
        <dbReference type="ChEBI" id="CHEBI:30616"/>
        <dbReference type="ChEBI" id="CHEBI:37575"/>
        <dbReference type="ChEBI" id="CHEBI:58937"/>
        <dbReference type="ChEBI" id="CHEBI:456216"/>
        <dbReference type="EC" id="2.7.4.16"/>
    </reaction>
</comment>
<accession>A0A9D1MZI7</accession>
<evidence type="ECO:0000256" key="1">
    <source>
        <dbReference type="HAMAP-Rule" id="MF_02128"/>
    </source>
</evidence>
<keyword evidence="1" id="KW-0547">Nucleotide-binding</keyword>
<dbReference type="Gene3D" id="3.30.1330.10">
    <property type="entry name" value="PurM-like, N-terminal domain"/>
    <property type="match status" value="1"/>
</dbReference>
<dbReference type="InterPro" id="IPR006283">
    <property type="entry name" value="ThiL-like"/>
</dbReference>
<feature type="binding site" evidence="1">
    <location>
        <position position="44"/>
    </location>
    <ligand>
        <name>substrate</name>
    </ligand>
</feature>
<dbReference type="GO" id="GO:0009030">
    <property type="term" value="F:thiamine-phosphate kinase activity"/>
    <property type="evidence" value="ECO:0007669"/>
    <property type="project" value="UniProtKB-UniRule"/>
</dbReference>
<feature type="binding site" evidence="1">
    <location>
        <begin position="113"/>
        <end position="114"/>
    </location>
    <ligand>
        <name>ATP</name>
        <dbReference type="ChEBI" id="CHEBI:30616"/>
    </ligand>
</feature>
<evidence type="ECO:0000313" key="3">
    <source>
        <dbReference type="EMBL" id="HIU91936.1"/>
    </source>
</evidence>
<keyword evidence="1" id="KW-0479">Metal-binding</keyword>
<dbReference type="InterPro" id="IPR016188">
    <property type="entry name" value="PurM-like_N"/>
</dbReference>
<dbReference type="Pfam" id="PF00586">
    <property type="entry name" value="AIRS"/>
    <property type="match status" value="1"/>
</dbReference>
<dbReference type="EC" id="2.7.4.16" evidence="1"/>
<dbReference type="SUPFAM" id="SSF55326">
    <property type="entry name" value="PurM N-terminal domain-like"/>
    <property type="match status" value="1"/>
</dbReference>
<comment type="caution">
    <text evidence="1">Lacks conserved residue(s) required for the propagation of feature annotation.</text>
</comment>
<comment type="similarity">
    <text evidence="1">Belongs to the thiamine-monophosphate kinase family.</text>
</comment>
<dbReference type="GO" id="GO:0009228">
    <property type="term" value="P:thiamine biosynthetic process"/>
    <property type="evidence" value="ECO:0007669"/>
    <property type="project" value="UniProtKB-KW"/>
</dbReference>
<keyword evidence="1" id="KW-0460">Magnesium</keyword>
<dbReference type="PANTHER" id="PTHR30270">
    <property type="entry name" value="THIAMINE-MONOPHOSPHATE KINASE"/>
    <property type="match status" value="1"/>
</dbReference>
<feature type="binding site" evidence="1">
    <location>
        <position position="37"/>
    </location>
    <ligand>
        <name>Mg(2+)</name>
        <dbReference type="ChEBI" id="CHEBI:18420"/>
        <label>1</label>
    </ligand>
</feature>
<keyword evidence="1 3" id="KW-0418">Kinase</keyword>
<dbReference type="InterPro" id="IPR036676">
    <property type="entry name" value="PurM-like_C_sf"/>
</dbReference>
<feature type="binding site" evidence="1">
    <location>
        <position position="114"/>
    </location>
    <ligand>
        <name>Mg(2+)</name>
        <dbReference type="ChEBI" id="CHEBI:18420"/>
        <label>1</label>
    </ligand>
</feature>
<dbReference type="GO" id="GO:0005524">
    <property type="term" value="F:ATP binding"/>
    <property type="evidence" value="ECO:0007669"/>
    <property type="project" value="UniProtKB-UniRule"/>
</dbReference>
<dbReference type="Proteomes" id="UP000886748">
    <property type="component" value="Unassembled WGS sequence"/>
</dbReference>
<keyword evidence="1" id="KW-0784">Thiamine biosynthesis</keyword>
<comment type="caution">
    <text evidence="3">The sequence shown here is derived from an EMBL/GenBank/DDBJ whole genome shotgun (WGS) entry which is preliminary data.</text>
</comment>
<feature type="binding site" evidence="1">
    <location>
        <position position="66"/>
    </location>
    <ligand>
        <name>Mg(2+)</name>
        <dbReference type="ChEBI" id="CHEBI:18420"/>
        <label>3</label>
    </ligand>
</feature>
<reference evidence="3" key="1">
    <citation type="submission" date="2020-10" db="EMBL/GenBank/DDBJ databases">
        <authorList>
            <person name="Gilroy R."/>
        </authorList>
    </citation>
    <scope>NUCLEOTIDE SEQUENCE</scope>
    <source>
        <strain evidence="3">CHK154-7741</strain>
    </source>
</reference>
<comment type="miscellaneous">
    <text evidence="1">Reaction mechanism of ThiL seems to utilize a direct, inline transfer of the gamma-phosphate of ATP to TMP rather than a phosphorylated enzyme intermediate.</text>
</comment>
<feature type="binding site" evidence="1">
    <location>
        <position position="300"/>
    </location>
    <ligand>
        <name>substrate</name>
    </ligand>
</feature>
<keyword evidence="1" id="KW-0067">ATP-binding</keyword>
<evidence type="ECO:0000259" key="2">
    <source>
        <dbReference type="Pfam" id="PF00586"/>
    </source>
</evidence>
<dbReference type="InterPro" id="IPR036921">
    <property type="entry name" value="PurM-like_N_sf"/>
</dbReference>
<organism evidence="3 4">
    <name type="scientific">Candidatus Limenecus avicola</name>
    <dbReference type="NCBI Taxonomy" id="2840847"/>
    <lineage>
        <taxon>Bacteria</taxon>
        <taxon>Bacillati</taxon>
        <taxon>Bacillota</taxon>
        <taxon>Clostridia</taxon>
        <taxon>Eubacteriales</taxon>
        <taxon>Clostridiaceae</taxon>
        <taxon>Clostridiaceae incertae sedis</taxon>
        <taxon>Candidatus Limenecus</taxon>
    </lineage>
</organism>
<gene>
    <name evidence="1 3" type="primary">thiL</name>
    <name evidence="3" type="ORF">IAD26_02245</name>
</gene>
<dbReference type="Gene3D" id="3.90.650.10">
    <property type="entry name" value="PurM-like C-terminal domain"/>
    <property type="match status" value="1"/>
</dbReference>
<feature type="binding site" evidence="1">
    <location>
        <position position="66"/>
    </location>
    <ligand>
        <name>Mg(2+)</name>
        <dbReference type="ChEBI" id="CHEBI:18420"/>
        <label>4</label>
    </ligand>
</feature>
<dbReference type="PANTHER" id="PTHR30270:SF0">
    <property type="entry name" value="THIAMINE-MONOPHOSPHATE KINASE"/>
    <property type="match status" value="1"/>
</dbReference>
<feature type="binding site" evidence="1">
    <location>
        <position position="66"/>
    </location>
    <ligand>
        <name>Mg(2+)</name>
        <dbReference type="ChEBI" id="CHEBI:18420"/>
        <label>2</label>
    </ligand>
</feature>
<dbReference type="EMBL" id="DVOD01000016">
    <property type="protein sequence ID" value="HIU91936.1"/>
    <property type="molecule type" value="Genomic_DNA"/>
</dbReference>
<dbReference type="PIRSF" id="PIRSF005303">
    <property type="entry name" value="Thiam_monoph_kin"/>
    <property type="match status" value="1"/>
</dbReference>
<feature type="binding site" evidence="1">
    <location>
        <position position="255"/>
    </location>
    <ligand>
        <name>substrate</name>
    </ligand>
</feature>
<feature type="binding site" evidence="1">
    <location>
        <position position="139"/>
    </location>
    <ligand>
        <name>ATP</name>
        <dbReference type="ChEBI" id="CHEBI:30616"/>
    </ligand>
</feature>
<feature type="binding site" evidence="1">
    <location>
        <position position="209"/>
    </location>
    <ligand>
        <name>ATP</name>
        <dbReference type="ChEBI" id="CHEBI:30616"/>
    </ligand>
</feature>